<dbReference type="Proteomes" id="UP001367508">
    <property type="component" value="Unassembled WGS sequence"/>
</dbReference>
<gene>
    <name evidence="2" type="ORF">VNO77_17608</name>
</gene>
<keyword evidence="1" id="KW-0472">Membrane</keyword>
<dbReference type="AlphaFoldDB" id="A0AAN9LJA5"/>
<sequence>MMHFGATQEASNTKPPTTKKAIRIVSVTGKYVAVQRKGISPPLVSYCCGQPLYFIVSFVEQTPHTFLLLLLLLSLSLSLLQLSLSLSHLAYLRSSLNRRRLLIDSPKVSCCCWCIVHCIYMCWLSYS</sequence>
<dbReference type="EMBL" id="JAYMYQ010000004">
    <property type="protein sequence ID" value="KAK7337050.1"/>
    <property type="molecule type" value="Genomic_DNA"/>
</dbReference>
<keyword evidence="1" id="KW-1133">Transmembrane helix</keyword>
<keyword evidence="3" id="KW-1185">Reference proteome</keyword>
<organism evidence="2 3">
    <name type="scientific">Canavalia gladiata</name>
    <name type="common">Sword bean</name>
    <name type="synonym">Dolichos gladiatus</name>
    <dbReference type="NCBI Taxonomy" id="3824"/>
    <lineage>
        <taxon>Eukaryota</taxon>
        <taxon>Viridiplantae</taxon>
        <taxon>Streptophyta</taxon>
        <taxon>Embryophyta</taxon>
        <taxon>Tracheophyta</taxon>
        <taxon>Spermatophyta</taxon>
        <taxon>Magnoliopsida</taxon>
        <taxon>eudicotyledons</taxon>
        <taxon>Gunneridae</taxon>
        <taxon>Pentapetalae</taxon>
        <taxon>rosids</taxon>
        <taxon>fabids</taxon>
        <taxon>Fabales</taxon>
        <taxon>Fabaceae</taxon>
        <taxon>Papilionoideae</taxon>
        <taxon>50 kb inversion clade</taxon>
        <taxon>NPAAA clade</taxon>
        <taxon>indigoferoid/millettioid clade</taxon>
        <taxon>Phaseoleae</taxon>
        <taxon>Canavalia</taxon>
    </lineage>
</organism>
<reference evidence="2 3" key="1">
    <citation type="submission" date="2024-01" db="EMBL/GenBank/DDBJ databases">
        <title>The genomes of 5 underutilized Papilionoideae crops provide insights into root nodulation and disease resistanc.</title>
        <authorList>
            <person name="Jiang F."/>
        </authorList>
    </citation>
    <scope>NUCLEOTIDE SEQUENCE [LARGE SCALE GENOMIC DNA]</scope>
    <source>
        <strain evidence="2">LVBAO_FW01</strain>
        <tissue evidence="2">Leaves</tissue>
    </source>
</reference>
<name>A0AAN9LJA5_CANGL</name>
<proteinExistence type="predicted"/>
<evidence type="ECO:0000313" key="2">
    <source>
        <dbReference type="EMBL" id="KAK7337050.1"/>
    </source>
</evidence>
<accession>A0AAN9LJA5</accession>
<protein>
    <submittedName>
        <fullName evidence="2">Uncharacterized protein</fullName>
    </submittedName>
</protein>
<feature type="transmembrane region" description="Helical" evidence="1">
    <location>
        <begin position="66"/>
        <end position="87"/>
    </location>
</feature>
<evidence type="ECO:0000256" key="1">
    <source>
        <dbReference type="SAM" id="Phobius"/>
    </source>
</evidence>
<evidence type="ECO:0000313" key="3">
    <source>
        <dbReference type="Proteomes" id="UP001367508"/>
    </source>
</evidence>
<comment type="caution">
    <text evidence="2">The sequence shown here is derived from an EMBL/GenBank/DDBJ whole genome shotgun (WGS) entry which is preliminary data.</text>
</comment>
<keyword evidence="1" id="KW-0812">Transmembrane</keyword>